<dbReference type="AlphaFoldDB" id="A0AAD6LHL5"/>
<keyword evidence="1" id="KW-1133">Transmembrane helix</keyword>
<feature type="transmembrane region" description="Helical" evidence="1">
    <location>
        <begin position="111"/>
        <end position="128"/>
    </location>
</feature>
<proteinExistence type="predicted"/>
<reference evidence="2" key="1">
    <citation type="journal article" date="2023" name="Mol. Ecol. Resour.">
        <title>Chromosome-level genome assembly of a triploid poplar Populus alba 'Berolinensis'.</title>
        <authorList>
            <person name="Chen S."/>
            <person name="Yu Y."/>
            <person name="Wang X."/>
            <person name="Wang S."/>
            <person name="Zhang T."/>
            <person name="Zhou Y."/>
            <person name="He R."/>
            <person name="Meng N."/>
            <person name="Wang Y."/>
            <person name="Liu W."/>
            <person name="Liu Z."/>
            <person name="Liu J."/>
            <person name="Guo Q."/>
            <person name="Huang H."/>
            <person name="Sederoff R.R."/>
            <person name="Wang G."/>
            <person name="Qu G."/>
            <person name="Chen S."/>
        </authorList>
    </citation>
    <scope>NUCLEOTIDE SEQUENCE</scope>
    <source>
        <strain evidence="2">SC-2020</strain>
    </source>
</reference>
<organism evidence="2 3">
    <name type="scientific">Populus alba x Populus x berolinensis</name>
    <dbReference type="NCBI Taxonomy" id="444605"/>
    <lineage>
        <taxon>Eukaryota</taxon>
        <taxon>Viridiplantae</taxon>
        <taxon>Streptophyta</taxon>
        <taxon>Embryophyta</taxon>
        <taxon>Tracheophyta</taxon>
        <taxon>Spermatophyta</taxon>
        <taxon>Magnoliopsida</taxon>
        <taxon>eudicotyledons</taxon>
        <taxon>Gunneridae</taxon>
        <taxon>Pentapetalae</taxon>
        <taxon>rosids</taxon>
        <taxon>fabids</taxon>
        <taxon>Malpighiales</taxon>
        <taxon>Salicaceae</taxon>
        <taxon>Saliceae</taxon>
        <taxon>Populus</taxon>
    </lineage>
</organism>
<accession>A0AAD6LHL5</accession>
<protein>
    <submittedName>
        <fullName evidence="2">Uncharacterized protein</fullName>
    </submittedName>
</protein>
<evidence type="ECO:0000256" key="1">
    <source>
        <dbReference type="SAM" id="Phobius"/>
    </source>
</evidence>
<keyword evidence="1" id="KW-0812">Transmembrane</keyword>
<evidence type="ECO:0000313" key="3">
    <source>
        <dbReference type="Proteomes" id="UP001164929"/>
    </source>
</evidence>
<keyword evidence="1" id="KW-0472">Membrane</keyword>
<dbReference type="Proteomes" id="UP001164929">
    <property type="component" value="Chromosome 17"/>
</dbReference>
<comment type="caution">
    <text evidence="2">The sequence shown here is derived from an EMBL/GenBank/DDBJ whole genome shotgun (WGS) entry which is preliminary data.</text>
</comment>
<dbReference type="EMBL" id="JAQIZT010000017">
    <property type="protein sequence ID" value="KAJ6960788.1"/>
    <property type="molecule type" value="Genomic_DNA"/>
</dbReference>
<keyword evidence="3" id="KW-1185">Reference proteome</keyword>
<feature type="transmembrane region" description="Helical" evidence="1">
    <location>
        <begin position="60"/>
        <end position="91"/>
    </location>
</feature>
<gene>
    <name evidence="2" type="ORF">NC653_038722</name>
</gene>
<name>A0AAD6LHL5_9ROSI</name>
<evidence type="ECO:0000313" key="2">
    <source>
        <dbReference type="EMBL" id="KAJ6960788.1"/>
    </source>
</evidence>
<sequence>MEYLINYKAPNIQGSITSTGPNEYILQLAAKPRKKKYQTMFSMSSSSSTRFRLQETFLSLFPLVLIFGVVYLLGVSSSILEWCIAFVPILYAIHVVNEFPHDPIAFTQVSIYYAGYMVHYIEVNWPFMGRLRFFRRWMILYFGEGLTLLEQSLFQVTLVDKKPASFMTEMI</sequence>